<evidence type="ECO:0000256" key="9">
    <source>
        <dbReference type="ARBA" id="ARBA00022679"/>
    </source>
</evidence>
<dbReference type="InterPro" id="IPR018300">
    <property type="entry name" value="Aminotrans_IV_CS"/>
</dbReference>
<evidence type="ECO:0000256" key="6">
    <source>
        <dbReference type="ARBA" id="ARBA00009320"/>
    </source>
</evidence>
<dbReference type="UniPathway" id="UPA00047">
    <property type="reaction ID" value="UER00058"/>
</dbReference>
<dbReference type="GO" id="GO:0009097">
    <property type="term" value="P:isoleucine biosynthetic process"/>
    <property type="evidence" value="ECO:0007669"/>
    <property type="project" value="UniProtKB-UniPathway"/>
</dbReference>
<dbReference type="Gene3D" id="3.20.10.10">
    <property type="entry name" value="D-amino Acid Aminotransferase, subunit A, domain 2"/>
    <property type="match status" value="1"/>
</dbReference>
<evidence type="ECO:0000256" key="12">
    <source>
        <dbReference type="ARBA" id="ARBA00048212"/>
    </source>
</evidence>
<keyword evidence="11 18" id="KW-0100">Branched-chain amino acid biosynthesis</keyword>
<dbReference type="Proteomes" id="UP000534388">
    <property type="component" value="Unassembled WGS sequence"/>
</dbReference>
<comment type="similarity">
    <text evidence="6 16">Belongs to the class-IV pyridoxal-phosphate-dependent aminotransferase family.</text>
</comment>
<dbReference type="InterPro" id="IPR005786">
    <property type="entry name" value="B_amino_transII"/>
</dbReference>
<evidence type="ECO:0000256" key="5">
    <source>
        <dbReference type="ARBA" id="ARBA00005072"/>
    </source>
</evidence>
<proteinExistence type="inferred from homology"/>
<dbReference type="InterPro" id="IPR001544">
    <property type="entry name" value="Aminotrans_IV"/>
</dbReference>
<gene>
    <name evidence="21" type="ORF">H3H37_24070</name>
</gene>
<reference evidence="21 22" key="1">
    <citation type="submission" date="2020-07" db="EMBL/GenBank/DDBJ databases">
        <title>Novel species isolated from subtropical streams in China.</title>
        <authorList>
            <person name="Lu H."/>
        </authorList>
    </citation>
    <scope>NUCLEOTIDE SEQUENCE [LARGE SCALE GENOMIC DNA]</scope>
    <source>
        <strain evidence="21 22">LX20W</strain>
    </source>
</reference>
<dbReference type="PANTHER" id="PTHR11825">
    <property type="entry name" value="SUBGROUP IIII AMINOTRANSFERASE"/>
    <property type="match status" value="1"/>
</dbReference>
<dbReference type="Gene3D" id="3.30.470.10">
    <property type="match status" value="1"/>
</dbReference>
<dbReference type="UniPathway" id="UPA00049">
    <property type="reaction ID" value="UER00062"/>
</dbReference>
<keyword evidence="22" id="KW-1185">Reference proteome</keyword>
<comment type="pathway">
    <text evidence="5 19">Amino-acid biosynthesis; L-leucine biosynthesis; L-leucine from 3-methyl-2-oxobutanoate: step 4/4.</text>
</comment>
<keyword evidence="10 17" id="KW-0663">Pyridoxal phosphate</keyword>
<dbReference type="PANTHER" id="PTHR11825:SF44">
    <property type="entry name" value="BRANCHED-CHAIN-AMINO-ACID AMINOTRANSFERASE"/>
    <property type="match status" value="1"/>
</dbReference>
<comment type="catalytic activity">
    <reaction evidence="14 18">
        <text>L-leucine + 2-oxoglutarate = 4-methyl-2-oxopentanoate + L-glutamate</text>
        <dbReference type="Rhea" id="RHEA:18321"/>
        <dbReference type="ChEBI" id="CHEBI:16810"/>
        <dbReference type="ChEBI" id="CHEBI:17865"/>
        <dbReference type="ChEBI" id="CHEBI:29985"/>
        <dbReference type="ChEBI" id="CHEBI:57427"/>
        <dbReference type="EC" id="2.6.1.42"/>
    </reaction>
</comment>
<dbReference type="EMBL" id="JACEZT010000026">
    <property type="protein sequence ID" value="MBA5640144.1"/>
    <property type="molecule type" value="Genomic_DNA"/>
</dbReference>
<evidence type="ECO:0000256" key="3">
    <source>
        <dbReference type="ARBA" id="ARBA00004824"/>
    </source>
</evidence>
<dbReference type="InterPro" id="IPR043131">
    <property type="entry name" value="BCAT-like_N"/>
</dbReference>
<protein>
    <recommendedName>
        <fullName evidence="18">Branched-chain-amino-acid aminotransferase</fullName>
        <ecNumber evidence="18">2.6.1.42</ecNumber>
    </recommendedName>
</protein>
<sequence length="377" mass="40908">MHFPHPDPLNDTDTVNTPNLTITPSTHRLSDAERTKLISNPGFGRIFTDHMVVIPYRDGAWQQGELKAYGPLNLDPSCSALHYGQAIFEGFKAFSQPDGSVKTFRPEANAERFNRSAARLAMPALPPALFMEAADALIKLDAAWVPKAVGESLYLRPLMFATDPFLGVRPGSEYLFVLFASPAGAYFPQGVKPVTVWISEDYVRAAPGGTGEAKCAGNYAASLAAQSQAQAKGCDQVVWLDAVHREYIEEMGGMNLFFVYKENGKTVLVTPELTGTLLPGITRRSLLELAADLGFEAEERKLTVQQWRDDVATGRMTEAFACGTAAVITPVGTVKANGFEMTINNGQNGPVTLALRDALLGIQHGTAADTHHWMHAI</sequence>
<accession>A0A7W2EWY5</accession>
<dbReference type="RefSeq" id="WP_182167301.1">
    <property type="nucleotide sequence ID" value="NZ_JACEZT010000026.1"/>
</dbReference>
<organism evidence="21 22">
    <name type="scientific">Rugamonas brunnea</name>
    <dbReference type="NCBI Taxonomy" id="2758569"/>
    <lineage>
        <taxon>Bacteria</taxon>
        <taxon>Pseudomonadati</taxon>
        <taxon>Pseudomonadota</taxon>
        <taxon>Betaproteobacteria</taxon>
        <taxon>Burkholderiales</taxon>
        <taxon>Oxalobacteraceae</taxon>
        <taxon>Telluria group</taxon>
        <taxon>Rugamonas</taxon>
    </lineage>
</organism>
<name>A0A7W2EWY5_9BURK</name>
<evidence type="ECO:0000313" key="21">
    <source>
        <dbReference type="EMBL" id="MBA5640144.1"/>
    </source>
</evidence>
<evidence type="ECO:0000256" key="2">
    <source>
        <dbReference type="ARBA" id="ARBA00003109"/>
    </source>
</evidence>
<comment type="catalytic activity">
    <reaction evidence="12 18">
        <text>L-valine + 2-oxoglutarate = 3-methyl-2-oxobutanoate + L-glutamate</text>
        <dbReference type="Rhea" id="RHEA:24813"/>
        <dbReference type="ChEBI" id="CHEBI:11851"/>
        <dbReference type="ChEBI" id="CHEBI:16810"/>
        <dbReference type="ChEBI" id="CHEBI:29985"/>
        <dbReference type="ChEBI" id="CHEBI:57762"/>
        <dbReference type="EC" id="2.6.1.42"/>
    </reaction>
</comment>
<evidence type="ECO:0000256" key="11">
    <source>
        <dbReference type="ARBA" id="ARBA00023304"/>
    </source>
</evidence>
<dbReference type="GO" id="GO:0009099">
    <property type="term" value="P:L-valine biosynthetic process"/>
    <property type="evidence" value="ECO:0007669"/>
    <property type="project" value="UniProtKB-UniPathway"/>
</dbReference>
<evidence type="ECO:0000256" key="4">
    <source>
        <dbReference type="ARBA" id="ARBA00004931"/>
    </source>
</evidence>
<evidence type="ECO:0000256" key="7">
    <source>
        <dbReference type="ARBA" id="ARBA00022576"/>
    </source>
</evidence>
<dbReference type="CDD" id="cd01557">
    <property type="entry name" value="BCAT_beta_family"/>
    <property type="match status" value="1"/>
</dbReference>
<comment type="pathway">
    <text evidence="4 19">Amino-acid biosynthesis; L-valine biosynthesis; L-valine from pyruvate: step 4/4.</text>
</comment>
<dbReference type="SUPFAM" id="SSF56752">
    <property type="entry name" value="D-aminoacid aminotransferase-like PLP-dependent enzymes"/>
    <property type="match status" value="1"/>
</dbReference>
<keyword evidence="7 18" id="KW-0032">Aminotransferase</keyword>
<evidence type="ECO:0000256" key="14">
    <source>
        <dbReference type="ARBA" id="ARBA00049229"/>
    </source>
</evidence>
<evidence type="ECO:0000256" key="18">
    <source>
        <dbReference type="RuleBase" id="RU004517"/>
    </source>
</evidence>
<dbReference type="NCBIfam" id="TIGR01123">
    <property type="entry name" value="ilvE_II"/>
    <property type="match status" value="1"/>
</dbReference>
<evidence type="ECO:0000256" key="13">
    <source>
        <dbReference type="ARBA" id="ARBA00048798"/>
    </source>
</evidence>
<dbReference type="EC" id="2.6.1.42" evidence="18"/>
<evidence type="ECO:0000256" key="8">
    <source>
        <dbReference type="ARBA" id="ARBA00022605"/>
    </source>
</evidence>
<keyword evidence="9 18" id="KW-0808">Transferase</keyword>
<evidence type="ECO:0000256" key="20">
    <source>
        <dbReference type="SAM" id="MobiDB-lite"/>
    </source>
</evidence>
<comment type="pathway">
    <text evidence="3 19">Amino-acid biosynthesis; L-isoleucine biosynthesis; L-isoleucine from 2-oxobutanoate: step 4/4.</text>
</comment>
<comment type="catalytic activity">
    <reaction evidence="13 18">
        <text>L-isoleucine + 2-oxoglutarate = (S)-3-methyl-2-oxopentanoate + L-glutamate</text>
        <dbReference type="Rhea" id="RHEA:24801"/>
        <dbReference type="ChEBI" id="CHEBI:16810"/>
        <dbReference type="ChEBI" id="CHEBI:29985"/>
        <dbReference type="ChEBI" id="CHEBI:35146"/>
        <dbReference type="ChEBI" id="CHEBI:58045"/>
        <dbReference type="EC" id="2.6.1.42"/>
    </reaction>
</comment>
<evidence type="ECO:0000256" key="16">
    <source>
        <dbReference type="RuleBase" id="RU004106"/>
    </source>
</evidence>
<comment type="function">
    <text evidence="2">Acts on leucine, isoleucine and valine.</text>
</comment>
<dbReference type="PIRSF" id="PIRSF006468">
    <property type="entry name" value="BCAT1"/>
    <property type="match status" value="1"/>
</dbReference>
<dbReference type="Pfam" id="PF01063">
    <property type="entry name" value="Aminotran_4"/>
    <property type="match status" value="1"/>
</dbReference>
<dbReference type="AlphaFoldDB" id="A0A7W2EWY5"/>
<evidence type="ECO:0000256" key="10">
    <source>
        <dbReference type="ARBA" id="ARBA00022898"/>
    </source>
</evidence>
<evidence type="ECO:0000313" key="22">
    <source>
        <dbReference type="Proteomes" id="UP000534388"/>
    </source>
</evidence>
<dbReference type="GO" id="GO:0004084">
    <property type="term" value="F:branched-chain-amino-acid transaminase activity"/>
    <property type="evidence" value="ECO:0007669"/>
    <property type="project" value="UniProtKB-EC"/>
</dbReference>
<comment type="caution">
    <text evidence="21">The sequence shown here is derived from an EMBL/GenBank/DDBJ whole genome shotgun (WGS) entry which is preliminary data.</text>
</comment>
<dbReference type="NCBIfam" id="NF009897">
    <property type="entry name" value="PRK13357.1"/>
    <property type="match status" value="1"/>
</dbReference>
<dbReference type="InterPro" id="IPR033939">
    <property type="entry name" value="BCAT_family"/>
</dbReference>
<keyword evidence="8 18" id="KW-0028">Amino-acid biosynthesis</keyword>
<feature type="compositionally biased region" description="Polar residues" evidence="20">
    <location>
        <begin position="11"/>
        <end position="25"/>
    </location>
</feature>
<dbReference type="UniPathway" id="UPA00048">
    <property type="reaction ID" value="UER00073"/>
</dbReference>
<dbReference type="InterPro" id="IPR043132">
    <property type="entry name" value="BCAT-like_C"/>
</dbReference>
<dbReference type="InterPro" id="IPR036038">
    <property type="entry name" value="Aminotransferase-like"/>
</dbReference>
<feature type="region of interest" description="Disordered" evidence="20">
    <location>
        <begin position="1"/>
        <end position="25"/>
    </location>
</feature>
<dbReference type="PROSITE" id="PS00770">
    <property type="entry name" value="AA_TRANSFER_CLASS_4"/>
    <property type="match status" value="1"/>
</dbReference>
<comment type="cofactor">
    <cofactor evidence="1 17">
        <name>pyridoxal 5'-phosphate</name>
        <dbReference type="ChEBI" id="CHEBI:597326"/>
    </cofactor>
</comment>
<dbReference type="GO" id="GO:0009098">
    <property type="term" value="P:L-leucine biosynthetic process"/>
    <property type="evidence" value="ECO:0007669"/>
    <property type="project" value="UniProtKB-UniPathway"/>
</dbReference>
<feature type="modified residue" description="N6-(pyridoxal phosphate)lysine" evidence="15">
    <location>
        <position position="214"/>
    </location>
</feature>
<evidence type="ECO:0000256" key="15">
    <source>
        <dbReference type="PIRSR" id="PIRSR006468-1"/>
    </source>
</evidence>
<evidence type="ECO:0000256" key="17">
    <source>
        <dbReference type="RuleBase" id="RU004516"/>
    </source>
</evidence>
<evidence type="ECO:0000256" key="1">
    <source>
        <dbReference type="ARBA" id="ARBA00001933"/>
    </source>
</evidence>
<evidence type="ECO:0000256" key="19">
    <source>
        <dbReference type="RuleBase" id="RU004519"/>
    </source>
</evidence>